<dbReference type="STRING" id="48709.A0A1D2MML3"/>
<dbReference type="Proteomes" id="UP000094527">
    <property type="component" value="Unassembled WGS sequence"/>
</dbReference>
<feature type="compositionally biased region" description="Pro residues" evidence="1">
    <location>
        <begin position="29"/>
        <end position="41"/>
    </location>
</feature>
<gene>
    <name evidence="3" type="ORF">Ocin01_12565</name>
</gene>
<feature type="domain" description="ZU5" evidence="2">
    <location>
        <begin position="86"/>
        <end position="200"/>
    </location>
</feature>
<protein>
    <submittedName>
        <fullName evidence="3">Tight junction protein ZO-1</fullName>
    </submittedName>
</protein>
<organism evidence="3 4">
    <name type="scientific">Orchesella cincta</name>
    <name type="common">Springtail</name>
    <name type="synonym">Podura cincta</name>
    <dbReference type="NCBI Taxonomy" id="48709"/>
    <lineage>
        <taxon>Eukaryota</taxon>
        <taxon>Metazoa</taxon>
        <taxon>Ecdysozoa</taxon>
        <taxon>Arthropoda</taxon>
        <taxon>Hexapoda</taxon>
        <taxon>Collembola</taxon>
        <taxon>Entomobryomorpha</taxon>
        <taxon>Entomobryoidea</taxon>
        <taxon>Orchesellidae</taxon>
        <taxon>Orchesellinae</taxon>
        <taxon>Orchesella</taxon>
    </lineage>
</organism>
<feature type="region of interest" description="Disordered" evidence="1">
    <location>
        <begin position="1"/>
        <end position="70"/>
    </location>
</feature>
<dbReference type="EMBL" id="LJIJ01000858">
    <property type="protein sequence ID" value="ODM94111.1"/>
    <property type="molecule type" value="Genomic_DNA"/>
</dbReference>
<dbReference type="Gene3D" id="2.60.220.30">
    <property type="match status" value="1"/>
</dbReference>
<dbReference type="Pfam" id="PF00791">
    <property type="entry name" value="ZU5"/>
    <property type="match status" value="1"/>
</dbReference>
<dbReference type="PROSITE" id="PS51145">
    <property type="entry name" value="ZU5"/>
    <property type="match status" value="1"/>
</dbReference>
<comment type="caution">
    <text evidence="3">The sequence shown here is derived from an EMBL/GenBank/DDBJ whole genome shotgun (WGS) entry which is preliminary data.</text>
</comment>
<dbReference type="OMA" id="FHISNMI"/>
<dbReference type="AlphaFoldDB" id="A0A1D2MML3"/>
<keyword evidence="4" id="KW-1185">Reference proteome</keyword>
<feature type="compositionally biased region" description="Polar residues" evidence="1">
    <location>
        <begin position="47"/>
        <end position="70"/>
    </location>
</feature>
<name>A0A1D2MML3_ORCCI</name>
<reference evidence="3 4" key="1">
    <citation type="journal article" date="2016" name="Genome Biol. Evol.">
        <title>Gene Family Evolution Reflects Adaptation to Soil Environmental Stressors in the Genome of the Collembolan Orchesella cincta.</title>
        <authorList>
            <person name="Faddeeva-Vakhrusheva A."/>
            <person name="Derks M.F."/>
            <person name="Anvar S.Y."/>
            <person name="Agamennone V."/>
            <person name="Suring W."/>
            <person name="Smit S."/>
            <person name="van Straalen N.M."/>
            <person name="Roelofs D."/>
        </authorList>
    </citation>
    <scope>NUCLEOTIDE SEQUENCE [LARGE SCALE GENOMIC DNA]</scope>
    <source>
        <tissue evidence="3">Mixed pool</tissue>
    </source>
</reference>
<evidence type="ECO:0000313" key="4">
    <source>
        <dbReference type="Proteomes" id="UP000094527"/>
    </source>
</evidence>
<accession>A0A1D2MML3</accession>
<sequence>MIDRTKKPSSTGFYPVSPQHLTSTKPVTPVKPVPPPKPKLPSLPKYQPQNQVQGSSSMDESPDDTGQTYLNIPMNSKAAIRAANDTITSGYFDWRGGRLVQKHTFGSQIPIEVFIPERAIPIGETVNVWFQIIDYNVRDDPNNPQKMLSPLVKFGPENYRFQIPVEIRIPQYSAASAMNDNLLAKVLMNNQSEYWTKIDIQNGNYDNEFGSEVKVVSLTVQQF</sequence>
<evidence type="ECO:0000256" key="1">
    <source>
        <dbReference type="SAM" id="MobiDB-lite"/>
    </source>
</evidence>
<evidence type="ECO:0000313" key="3">
    <source>
        <dbReference type="EMBL" id="ODM94111.1"/>
    </source>
</evidence>
<dbReference type="InterPro" id="IPR000906">
    <property type="entry name" value="ZU5_dom"/>
</dbReference>
<evidence type="ECO:0000259" key="2">
    <source>
        <dbReference type="PROSITE" id="PS51145"/>
    </source>
</evidence>
<proteinExistence type="predicted"/>